<evidence type="ECO:0000313" key="3">
    <source>
        <dbReference type="Proteomes" id="UP000321363"/>
    </source>
</evidence>
<dbReference type="InterPro" id="IPR050404">
    <property type="entry name" value="Heme-degrading_MO"/>
</dbReference>
<feature type="domain" description="ABM" evidence="1">
    <location>
        <begin position="2"/>
        <end position="93"/>
    </location>
</feature>
<gene>
    <name evidence="2" type="ORF">FS935_10340</name>
</gene>
<keyword evidence="2" id="KW-0503">Monooxygenase</keyword>
<dbReference type="Proteomes" id="UP000321363">
    <property type="component" value="Unassembled WGS sequence"/>
</dbReference>
<dbReference type="Pfam" id="PF03992">
    <property type="entry name" value="ABM"/>
    <property type="match status" value="1"/>
</dbReference>
<protein>
    <submittedName>
        <fullName evidence="2">Antibiotic biosynthesis monooxygenase</fullName>
    </submittedName>
</protein>
<dbReference type="PROSITE" id="PS51725">
    <property type="entry name" value="ABM"/>
    <property type="match status" value="1"/>
</dbReference>
<dbReference type="PANTHER" id="PTHR34474:SF4">
    <property type="entry name" value="HEME OXYGENASE (STAPHYLOBILIN-PRODUCING) 1"/>
    <property type="match status" value="1"/>
</dbReference>
<organism evidence="2 3">
    <name type="scientific">Metabacillus litoralis</name>
    <dbReference type="NCBI Taxonomy" id="152268"/>
    <lineage>
        <taxon>Bacteria</taxon>
        <taxon>Bacillati</taxon>
        <taxon>Bacillota</taxon>
        <taxon>Bacilli</taxon>
        <taxon>Bacillales</taxon>
        <taxon>Bacillaceae</taxon>
        <taxon>Metabacillus</taxon>
    </lineage>
</organism>
<evidence type="ECO:0000313" key="2">
    <source>
        <dbReference type="EMBL" id="TXC91285.1"/>
    </source>
</evidence>
<dbReference type="RefSeq" id="WP_146948234.1">
    <property type="nucleotide sequence ID" value="NZ_VOQF01000005.1"/>
</dbReference>
<accession>A0A5C6W1X3</accession>
<dbReference type="InterPro" id="IPR011008">
    <property type="entry name" value="Dimeric_a/b-barrel"/>
</dbReference>
<proteinExistence type="predicted"/>
<dbReference type="InterPro" id="IPR007138">
    <property type="entry name" value="ABM_dom"/>
</dbReference>
<dbReference type="PANTHER" id="PTHR34474">
    <property type="entry name" value="SIGNAL TRANSDUCTION PROTEIN TRAP"/>
    <property type="match status" value="1"/>
</dbReference>
<dbReference type="EMBL" id="VOQF01000005">
    <property type="protein sequence ID" value="TXC91285.1"/>
    <property type="molecule type" value="Genomic_DNA"/>
</dbReference>
<sequence>MYIVHSTFHVPLEKVEEVITIYQTRSKLVDQYEGFQSFHLLQNEVKKGELTVQIIWNTKKDYLNWVTSDAYKKVHELEQNYPDQELAAIKPIVQRFEVVAK</sequence>
<name>A0A5C6W1X3_9BACI</name>
<dbReference type="SUPFAM" id="SSF54909">
    <property type="entry name" value="Dimeric alpha+beta barrel"/>
    <property type="match status" value="1"/>
</dbReference>
<reference evidence="2 3" key="1">
    <citation type="journal article" date="2005" name="Int. J. Syst. Evol. Microbiol.">
        <title>Bacillus litoralis sp. nov., isolated from a tidal flat of the Yellow Sea in Korea.</title>
        <authorList>
            <person name="Yoon J.H."/>
            <person name="Oh T.K."/>
        </authorList>
    </citation>
    <scope>NUCLEOTIDE SEQUENCE [LARGE SCALE GENOMIC DNA]</scope>
    <source>
        <strain evidence="2 3">SW-211</strain>
    </source>
</reference>
<dbReference type="GO" id="GO:0004497">
    <property type="term" value="F:monooxygenase activity"/>
    <property type="evidence" value="ECO:0007669"/>
    <property type="project" value="UniProtKB-KW"/>
</dbReference>
<comment type="caution">
    <text evidence="2">The sequence shown here is derived from an EMBL/GenBank/DDBJ whole genome shotgun (WGS) entry which is preliminary data.</text>
</comment>
<evidence type="ECO:0000259" key="1">
    <source>
        <dbReference type="PROSITE" id="PS51725"/>
    </source>
</evidence>
<dbReference type="OrthoDB" id="2617048at2"/>
<keyword evidence="2" id="KW-0560">Oxidoreductase</keyword>
<dbReference type="Gene3D" id="3.30.70.100">
    <property type="match status" value="1"/>
</dbReference>
<keyword evidence="3" id="KW-1185">Reference proteome</keyword>
<dbReference type="AlphaFoldDB" id="A0A5C6W1X3"/>